<dbReference type="VEuPathDB" id="PiroplasmaDB:BEWA_015860"/>
<keyword evidence="3" id="KW-1185">Reference proteome</keyword>
<dbReference type="eggNOG" id="ENOG502QX9F">
    <property type="taxonomic scope" value="Eukaryota"/>
</dbReference>
<proteinExistence type="predicted"/>
<reference evidence="2 3" key="1">
    <citation type="journal article" date="2012" name="BMC Genomics">
        <title>Comparative genomic analysis and phylogenetic position of Theileria equi.</title>
        <authorList>
            <person name="Kappmeyer L.S."/>
            <person name="Thiagarajan M."/>
            <person name="Herndon D.R."/>
            <person name="Ramsay J.D."/>
            <person name="Caler E."/>
            <person name="Djikeng A."/>
            <person name="Gillespie J.J."/>
            <person name="Lau A.O."/>
            <person name="Roalson E.H."/>
            <person name="Silva J.C."/>
            <person name="Silva M.G."/>
            <person name="Suarez C.E."/>
            <person name="Ueti M.W."/>
            <person name="Nene V.M."/>
            <person name="Mealey R.H."/>
            <person name="Knowles D.P."/>
            <person name="Brayton K.A."/>
        </authorList>
    </citation>
    <scope>NUCLEOTIDE SEQUENCE [LARGE SCALE GENOMIC DNA]</scope>
    <source>
        <strain evidence="2 3">WA</strain>
    </source>
</reference>
<feature type="signal peptide" evidence="1">
    <location>
        <begin position="1"/>
        <end position="24"/>
    </location>
</feature>
<name>L1LCQ1_THEEQ</name>
<dbReference type="GeneID" id="15802689"/>
<evidence type="ECO:0000313" key="3">
    <source>
        <dbReference type="Proteomes" id="UP000031512"/>
    </source>
</evidence>
<dbReference type="KEGG" id="beq:BEWA_015860"/>
<dbReference type="AlphaFoldDB" id="L1LCQ1"/>
<accession>L1LCQ1</accession>
<comment type="caution">
    <text evidence="2">The sequence shown here is derived from an EMBL/GenBank/DDBJ whole genome shotgun (WGS) entry which is preliminary data.</text>
</comment>
<keyword evidence="1" id="KW-0732">Signal</keyword>
<dbReference type="EMBL" id="ACOU01000004">
    <property type="protein sequence ID" value="EKX73025.1"/>
    <property type="molecule type" value="Genomic_DNA"/>
</dbReference>
<organism evidence="2 3">
    <name type="scientific">Theileria equi strain WA</name>
    <dbReference type="NCBI Taxonomy" id="1537102"/>
    <lineage>
        <taxon>Eukaryota</taxon>
        <taxon>Sar</taxon>
        <taxon>Alveolata</taxon>
        <taxon>Apicomplexa</taxon>
        <taxon>Aconoidasida</taxon>
        <taxon>Piroplasmida</taxon>
        <taxon>Theileriidae</taxon>
        <taxon>Theileria</taxon>
    </lineage>
</organism>
<feature type="chain" id="PRO_5003953095" evidence="1">
    <location>
        <begin position="25"/>
        <end position="272"/>
    </location>
</feature>
<dbReference type="Proteomes" id="UP000031512">
    <property type="component" value="Unassembled WGS sequence"/>
</dbReference>
<evidence type="ECO:0000256" key="1">
    <source>
        <dbReference type="SAM" id="SignalP"/>
    </source>
</evidence>
<protein>
    <submittedName>
        <fullName evidence="2">Signal peptide containing protein</fullName>
    </submittedName>
</protein>
<evidence type="ECO:0000313" key="2">
    <source>
        <dbReference type="EMBL" id="EKX73025.1"/>
    </source>
</evidence>
<sequence length="272" mass="31478">MVLFRTTLPPLILLLIVLLQGANGTPVRNKIVITLDIAAEPRPYIKNLPSVEFPGGIYYTMKRGYISRYVFGDVFDGQEQIASADPSAMSRSILVAMKDDGSRYIRITDRYRRSQKICSRVKEFMRYPTDIQYIEIQRVPLEIDVLDVEHNHMVNKEPIINREANSRSVYNIMARMGIPVRVEYIPAKYTIQKNLQDEVVIGTVKFGEYTVDNKIEGLVNREVTWEGGMENPKIVITSRYINDTETRSEYKFLREIGLFDSLTRRKNLALFR</sequence>
<dbReference type="RefSeq" id="XP_004832477.1">
    <property type="nucleotide sequence ID" value="XM_004832420.1"/>
</dbReference>
<gene>
    <name evidence="2" type="ORF">BEWA_015860</name>
</gene>